<evidence type="ECO:0000256" key="1">
    <source>
        <dbReference type="SAM" id="MobiDB-lite"/>
    </source>
</evidence>
<organism evidence="2">
    <name type="scientific">Alexandrium andersonii</name>
    <dbReference type="NCBI Taxonomy" id="327968"/>
    <lineage>
        <taxon>Eukaryota</taxon>
        <taxon>Sar</taxon>
        <taxon>Alveolata</taxon>
        <taxon>Dinophyceae</taxon>
        <taxon>Gonyaulacales</taxon>
        <taxon>Pyrocystaceae</taxon>
        <taxon>Alexandrium</taxon>
    </lineage>
</organism>
<proteinExistence type="predicted"/>
<feature type="region of interest" description="Disordered" evidence="1">
    <location>
        <begin position="1"/>
        <end position="66"/>
    </location>
</feature>
<reference evidence="2" key="1">
    <citation type="submission" date="2021-01" db="EMBL/GenBank/DDBJ databases">
        <authorList>
            <person name="Corre E."/>
            <person name="Pelletier E."/>
            <person name="Niang G."/>
            <person name="Scheremetjew M."/>
            <person name="Finn R."/>
            <person name="Kale V."/>
            <person name="Holt S."/>
            <person name="Cochrane G."/>
            <person name="Meng A."/>
            <person name="Brown T."/>
            <person name="Cohen L."/>
        </authorList>
    </citation>
    <scope>NUCLEOTIDE SEQUENCE</scope>
    <source>
        <strain evidence="2">CCMP2222</strain>
    </source>
</reference>
<feature type="compositionally biased region" description="Polar residues" evidence="1">
    <location>
        <begin position="53"/>
        <end position="64"/>
    </location>
</feature>
<dbReference type="EMBL" id="HBGQ01031234">
    <property type="protein sequence ID" value="CAD9415075.1"/>
    <property type="molecule type" value="Transcribed_RNA"/>
</dbReference>
<dbReference type="AlphaFoldDB" id="A0A7S2C403"/>
<accession>A0A7S2C403</accession>
<evidence type="ECO:0000313" key="2">
    <source>
        <dbReference type="EMBL" id="CAD9415075.1"/>
    </source>
</evidence>
<feature type="compositionally biased region" description="Low complexity" evidence="1">
    <location>
        <begin position="17"/>
        <end position="26"/>
    </location>
</feature>
<sequence>MRGTQNRPGSAPGHAILSPTRSTLSPSPRPASPGVSRMGGTSSPRQEAASGTPFGSPTGATSSRGCDLWRVKRRVLGLPHLNPIEETLRQRRQLQSAASAPDLRQALIRLPMKSLVGGPEVTLNPGFVVEGGSTAPRLRKLPVELVDRIKDCGWSQTDGQGCPWIRRSEQRSR</sequence>
<gene>
    <name evidence="2" type="ORF">AAND1436_LOCUS15416</name>
</gene>
<protein>
    <submittedName>
        <fullName evidence="2">Uncharacterized protein</fullName>
    </submittedName>
</protein>
<name>A0A7S2C403_9DINO</name>